<gene>
    <name evidence="2" type="ORF">ACFQ1M_15850</name>
</gene>
<evidence type="ECO:0000313" key="2">
    <source>
        <dbReference type="EMBL" id="MFD0863688.1"/>
    </source>
</evidence>
<name>A0ABW3D4A3_9FLAO</name>
<dbReference type="Proteomes" id="UP001596978">
    <property type="component" value="Unassembled WGS sequence"/>
</dbReference>
<dbReference type="RefSeq" id="WP_386409948.1">
    <property type="nucleotide sequence ID" value="NZ_JBHTJH010000017.1"/>
</dbReference>
<organism evidence="2 3">
    <name type="scientific">Sungkyunkwania multivorans</name>
    <dbReference type="NCBI Taxonomy" id="1173618"/>
    <lineage>
        <taxon>Bacteria</taxon>
        <taxon>Pseudomonadati</taxon>
        <taxon>Bacteroidota</taxon>
        <taxon>Flavobacteriia</taxon>
        <taxon>Flavobacteriales</taxon>
        <taxon>Flavobacteriaceae</taxon>
        <taxon>Sungkyunkwania</taxon>
    </lineage>
</organism>
<evidence type="ECO:0000313" key="3">
    <source>
        <dbReference type="Proteomes" id="UP001596978"/>
    </source>
</evidence>
<evidence type="ECO:0000256" key="1">
    <source>
        <dbReference type="SAM" id="SignalP"/>
    </source>
</evidence>
<keyword evidence="3" id="KW-1185">Reference proteome</keyword>
<dbReference type="SUPFAM" id="SSF56935">
    <property type="entry name" value="Porins"/>
    <property type="match status" value="1"/>
</dbReference>
<proteinExistence type="predicted"/>
<dbReference type="EMBL" id="JBHTJH010000017">
    <property type="protein sequence ID" value="MFD0863688.1"/>
    <property type="molecule type" value="Genomic_DNA"/>
</dbReference>
<evidence type="ECO:0008006" key="4">
    <source>
        <dbReference type="Google" id="ProtNLM"/>
    </source>
</evidence>
<comment type="caution">
    <text evidence="2">The sequence shown here is derived from an EMBL/GenBank/DDBJ whole genome shotgun (WGS) entry which is preliminary data.</text>
</comment>
<accession>A0ABW3D4A3</accession>
<feature type="signal peptide" evidence="1">
    <location>
        <begin position="1"/>
        <end position="19"/>
    </location>
</feature>
<protein>
    <recommendedName>
        <fullName evidence="4">Long-subunit fatty acid transport protein</fullName>
    </recommendedName>
</protein>
<dbReference type="Gene3D" id="2.40.160.60">
    <property type="entry name" value="Outer membrane protein transport protein (OMPP1/FadL/TodX)"/>
    <property type="match status" value="1"/>
</dbReference>
<feature type="chain" id="PRO_5045182287" description="Long-subunit fatty acid transport protein" evidence="1">
    <location>
        <begin position="20"/>
        <end position="429"/>
    </location>
</feature>
<keyword evidence="1" id="KW-0732">Signal</keyword>
<reference evidence="3" key="1">
    <citation type="journal article" date="2019" name="Int. J. Syst. Evol. Microbiol.">
        <title>The Global Catalogue of Microorganisms (GCM) 10K type strain sequencing project: providing services to taxonomists for standard genome sequencing and annotation.</title>
        <authorList>
            <consortium name="The Broad Institute Genomics Platform"/>
            <consortium name="The Broad Institute Genome Sequencing Center for Infectious Disease"/>
            <person name="Wu L."/>
            <person name="Ma J."/>
        </authorList>
    </citation>
    <scope>NUCLEOTIDE SEQUENCE [LARGE SCALE GENOMIC DNA]</scope>
    <source>
        <strain evidence="3">CCUG 62952</strain>
    </source>
</reference>
<sequence>MIKRFFLVIAICITTNAFSQEGTASPYSFNGIGELKFKGTEENRMMGGLGIYADSIHLNINNPASLGKLQLTTYTIGLNYNSVKLENASASENAETASVDYLALGFPVTKKLGVSFGLLPFTSVGYRLRNDTIGTEINDDGEPEEVILQRDTFEGSGGVNKVFLSAGYAITEELSLGFSMNYNFGAIDNSNVRSIRNLDRFTQDAYNSDLSGFDFRFSANYQKTLKNNFFIVSNLGYTPSADLTSKNSRTLTTGPALGTFGTVDVQVVELGANKETDLTLPANFSLGAGFGKQYKWFVGAEFTSIKTGDFQDRFFVPSNNVIYEDASRLSLGGFYIPKYNSFSSYWQRVVYRAGLRFEGTGINVRGEAVNDFGMSFGVGLPMRNFSNVNLGFEFGKRGTTNSGLVKENYVNFRLSLSLNDKWFQKRKYN</sequence>